<feature type="domain" description="VanZ-like" evidence="2">
    <location>
        <begin position="45"/>
        <end position="167"/>
    </location>
</feature>
<dbReference type="InterPro" id="IPR006976">
    <property type="entry name" value="VanZ-like"/>
</dbReference>
<evidence type="ECO:0000259" key="2">
    <source>
        <dbReference type="Pfam" id="PF04892"/>
    </source>
</evidence>
<reference evidence="4" key="1">
    <citation type="journal article" date="2019" name="Int. J. Syst. Evol. Microbiol.">
        <title>The Global Catalogue of Microorganisms (GCM) 10K type strain sequencing project: providing services to taxonomists for standard genome sequencing and annotation.</title>
        <authorList>
            <consortium name="The Broad Institute Genomics Platform"/>
            <consortium name="The Broad Institute Genome Sequencing Center for Infectious Disease"/>
            <person name="Wu L."/>
            <person name="Ma J."/>
        </authorList>
    </citation>
    <scope>NUCLEOTIDE SEQUENCE [LARGE SCALE GENOMIC DNA]</scope>
    <source>
        <strain evidence="4">IBRC-M 10987</strain>
    </source>
</reference>
<dbReference type="InterPro" id="IPR053150">
    <property type="entry name" value="Teicoplanin_resist-assoc"/>
</dbReference>
<keyword evidence="1" id="KW-0472">Membrane</keyword>
<feature type="transmembrane region" description="Helical" evidence="1">
    <location>
        <begin position="90"/>
        <end position="107"/>
    </location>
</feature>
<feature type="transmembrane region" description="Helical" evidence="1">
    <location>
        <begin position="150"/>
        <end position="168"/>
    </location>
</feature>
<organism evidence="3 4">
    <name type="scientific">Paenibacillus xanthanilyticus</name>
    <dbReference type="NCBI Taxonomy" id="1783531"/>
    <lineage>
        <taxon>Bacteria</taxon>
        <taxon>Bacillati</taxon>
        <taxon>Bacillota</taxon>
        <taxon>Bacilli</taxon>
        <taxon>Bacillales</taxon>
        <taxon>Paenibacillaceae</taxon>
        <taxon>Paenibacillus</taxon>
    </lineage>
</organism>
<sequence>MSILFTIQSWHVLLPLAILLFSIAAVQTFLTKRFSFRQFTLLAAFTVYAIGVLHFVLFPIEVNIGEYANQTPWYRTIQWVPILTLDAKTFLLNIVMFVPLGFGLPLLRSSYKNMRQTVYAAFYASLALELIQLTIRIAVGNGRMTDINDLIANTLGGMLGFTLYRLLVGSKPIERLLRGIRLKSE</sequence>
<feature type="transmembrane region" description="Helical" evidence="1">
    <location>
        <begin position="119"/>
        <end position="138"/>
    </location>
</feature>
<dbReference type="PANTHER" id="PTHR36834">
    <property type="entry name" value="MEMBRANE PROTEIN-RELATED"/>
    <property type="match status" value="1"/>
</dbReference>
<feature type="transmembrane region" description="Helical" evidence="1">
    <location>
        <begin position="39"/>
        <end position="60"/>
    </location>
</feature>
<feature type="transmembrane region" description="Helical" evidence="1">
    <location>
        <begin position="12"/>
        <end position="30"/>
    </location>
</feature>
<dbReference type="Pfam" id="PF04892">
    <property type="entry name" value="VanZ"/>
    <property type="match status" value="1"/>
</dbReference>
<protein>
    <submittedName>
        <fullName evidence="3">VanZ family protein</fullName>
    </submittedName>
</protein>
<comment type="caution">
    <text evidence="3">The sequence shown here is derived from an EMBL/GenBank/DDBJ whole genome shotgun (WGS) entry which is preliminary data.</text>
</comment>
<evidence type="ECO:0000313" key="3">
    <source>
        <dbReference type="EMBL" id="MFC4101461.1"/>
    </source>
</evidence>
<dbReference type="PANTHER" id="PTHR36834:SF2">
    <property type="entry name" value="MEMBRANE PROTEIN"/>
    <property type="match status" value="1"/>
</dbReference>
<dbReference type="Proteomes" id="UP001595715">
    <property type="component" value="Unassembled WGS sequence"/>
</dbReference>
<keyword evidence="4" id="KW-1185">Reference proteome</keyword>
<name>A0ABV8K656_9BACL</name>
<keyword evidence="1" id="KW-0812">Transmembrane</keyword>
<dbReference type="RefSeq" id="WP_377720077.1">
    <property type="nucleotide sequence ID" value="NZ_JBHSAM010000028.1"/>
</dbReference>
<keyword evidence="1" id="KW-1133">Transmembrane helix</keyword>
<evidence type="ECO:0000313" key="4">
    <source>
        <dbReference type="Proteomes" id="UP001595715"/>
    </source>
</evidence>
<accession>A0ABV8K656</accession>
<proteinExistence type="predicted"/>
<gene>
    <name evidence="3" type="ORF">ACFOZ8_17600</name>
</gene>
<evidence type="ECO:0000256" key="1">
    <source>
        <dbReference type="SAM" id="Phobius"/>
    </source>
</evidence>
<dbReference type="EMBL" id="JBHSAM010000028">
    <property type="protein sequence ID" value="MFC4101461.1"/>
    <property type="molecule type" value="Genomic_DNA"/>
</dbReference>